<dbReference type="InterPro" id="IPR017850">
    <property type="entry name" value="Alkaline_phosphatase_core_sf"/>
</dbReference>
<reference evidence="3" key="1">
    <citation type="submission" date="2016-10" db="EMBL/GenBank/DDBJ databases">
        <authorList>
            <person name="Varghese N."/>
            <person name="Submissions S."/>
        </authorList>
    </citation>
    <scope>NUCLEOTIDE SEQUENCE [LARGE SCALE GENOMIC DNA]</scope>
    <source>
        <strain evidence="3">IBRC-M 10655</strain>
    </source>
</reference>
<protein>
    <submittedName>
        <fullName evidence="2">Type I phosphodiesterase / nucleotide pyrophosphatase</fullName>
    </submittedName>
</protein>
<dbReference type="AlphaFoldDB" id="A0A1H0W219"/>
<dbReference type="InterPro" id="IPR002591">
    <property type="entry name" value="Phosphodiest/P_Trfase"/>
</dbReference>
<feature type="signal peptide" evidence="1">
    <location>
        <begin position="1"/>
        <end position="31"/>
    </location>
</feature>
<dbReference type="Pfam" id="PF01663">
    <property type="entry name" value="Phosphodiest"/>
    <property type="match status" value="1"/>
</dbReference>
<dbReference type="SUPFAM" id="SSF53649">
    <property type="entry name" value="Alkaline phosphatase-like"/>
    <property type="match status" value="1"/>
</dbReference>
<organism evidence="2 3">
    <name type="scientific">Actinokineospora alba</name>
    <dbReference type="NCBI Taxonomy" id="504798"/>
    <lineage>
        <taxon>Bacteria</taxon>
        <taxon>Bacillati</taxon>
        <taxon>Actinomycetota</taxon>
        <taxon>Actinomycetes</taxon>
        <taxon>Pseudonocardiales</taxon>
        <taxon>Pseudonocardiaceae</taxon>
        <taxon>Actinokineospora</taxon>
    </lineage>
</organism>
<proteinExistence type="predicted"/>
<dbReference type="OrthoDB" id="1956004at2"/>
<dbReference type="GO" id="GO:0016787">
    <property type="term" value="F:hydrolase activity"/>
    <property type="evidence" value="ECO:0007669"/>
    <property type="project" value="UniProtKB-ARBA"/>
</dbReference>
<dbReference type="InterPro" id="IPR006311">
    <property type="entry name" value="TAT_signal"/>
</dbReference>
<dbReference type="Gene3D" id="3.40.720.10">
    <property type="entry name" value="Alkaline Phosphatase, subunit A"/>
    <property type="match status" value="1"/>
</dbReference>
<gene>
    <name evidence="2" type="ORF">SAMN05192558_11729</name>
</gene>
<dbReference type="EMBL" id="FNJB01000017">
    <property type="protein sequence ID" value="SDP84752.1"/>
    <property type="molecule type" value="Genomic_DNA"/>
</dbReference>
<accession>A0A1H0W219</accession>
<feature type="chain" id="PRO_5039207567" evidence="1">
    <location>
        <begin position="32"/>
        <end position="509"/>
    </location>
</feature>
<dbReference type="PANTHER" id="PTHR10151:SF120">
    <property type="entry name" value="BIS(5'-ADENOSYL)-TRIPHOSPHATASE"/>
    <property type="match status" value="1"/>
</dbReference>
<name>A0A1H0W219_9PSEU</name>
<evidence type="ECO:0000313" key="2">
    <source>
        <dbReference type="EMBL" id="SDP84752.1"/>
    </source>
</evidence>
<dbReference type="RefSeq" id="WP_091383467.1">
    <property type="nucleotide sequence ID" value="NZ_FNDV01000007.1"/>
</dbReference>
<sequence length="509" mass="55293">MAPRRTVLTLAGAAVLAAAVGVSLPTPPDAAANVRPQKVVVFGIDGLVFSKVAPLNTPTLDGLVAAGRFSETWLPANPMAPTFSGPGWSTIATGVWPDKHKVLSNNWGSTTNLAQYPDFLTRMERTNSAKSTFAIANWPPLTTTAVGPPIFTDEIDTKISVSGSLPVAEADTEIVTKASAHFKNVGPDASFVYFHAVDTAGHNCGTEQACYRTAIEQTDANLGKVINSIKSRANYANEDWTYIVTTDHGHVPTGGHGGSSIEERRSFVLEVGPGIPNGTTKIAKNVDIARTVLEIQGVPISGSWGLDGRRLGAPATDTFDTLLGSLKPRVDETGIPSTVLGWTQTPPTGWRIDNSRMGTGGMTEWRGWSFTTDEFWNRAQRDQWRENNVRARGVFAVADSDEWSDKTTSGLFDSTLVSRDYDVAGKPYVLVIFKSHYRKEGLETATMTVSFDGGPEKEIVRYTGDVIAKHEQYNVTVPAGASKMVVRWRLSNGDNDFYWAIDDPWVWRP</sequence>
<evidence type="ECO:0000256" key="1">
    <source>
        <dbReference type="SAM" id="SignalP"/>
    </source>
</evidence>
<keyword evidence="3" id="KW-1185">Reference proteome</keyword>
<dbReference type="STRING" id="504798.SAMN05421871_10729"/>
<dbReference type="PANTHER" id="PTHR10151">
    <property type="entry name" value="ECTONUCLEOTIDE PYROPHOSPHATASE/PHOSPHODIESTERASE"/>
    <property type="match status" value="1"/>
</dbReference>
<keyword evidence="1" id="KW-0732">Signal</keyword>
<dbReference type="PROSITE" id="PS51318">
    <property type="entry name" value="TAT"/>
    <property type="match status" value="1"/>
</dbReference>
<evidence type="ECO:0000313" key="3">
    <source>
        <dbReference type="Proteomes" id="UP000199651"/>
    </source>
</evidence>
<dbReference type="Proteomes" id="UP000199651">
    <property type="component" value="Unassembled WGS sequence"/>
</dbReference>